<keyword evidence="1" id="KW-1133">Transmembrane helix</keyword>
<feature type="transmembrane region" description="Helical" evidence="1">
    <location>
        <begin position="96"/>
        <end position="117"/>
    </location>
</feature>
<evidence type="ECO:0000313" key="3">
    <source>
        <dbReference type="Proteomes" id="UP001501599"/>
    </source>
</evidence>
<proteinExistence type="predicted"/>
<comment type="caution">
    <text evidence="2">The sequence shown here is derived from an EMBL/GenBank/DDBJ whole genome shotgun (WGS) entry which is preliminary data.</text>
</comment>
<feature type="transmembrane region" description="Helical" evidence="1">
    <location>
        <begin position="66"/>
        <end position="84"/>
    </location>
</feature>
<keyword evidence="1" id="KW-0812">Transmembrane</keyword>
<protein>
    <submittedName>
        <fullName evidence="2">Uncharacterized protein</fullName>
    </submittedName>
</protein>
<dbReference type="Proteomes" id="UP001501599">
    <property type="component" value="Unassembled WGS sequence"/>
</dbReference>
<accession>A0ABN3AK36</accession>
<dbReference type="EMBL" id="BAAAQT010000001">
    <property type="protein sequence ID" value="GAA2171000.1"/>
    <property type="molecule type" value="Genomic_DNA"/>
</dbReference>
<evidence type="ECO:0000256" key="1">
    <source>
        <dbReference type="SAM" id="Phobius"/>
    </source>
</evidence>
<keyword evidence="3" id="KW-1185">Reference proteome</keyword>
<evidence type="ECO:0000313" key="2">
    <source>
        <dbReference type="EMBL" id="GAA2171000.1"/>
    </source>
</evidence>
<feature type="transmembrane region" description="Helical" evidence="1">
    <location>
        <begin position="183"/>
        <end position="201"/>
    </location>
</feature>
<dbReference type="RefSeq" id="WP_344339629.1">
    <property type="nucleotide sequence ID" value="NZ_BAAAQT010000001.1"/>
</dbReference>
<sequence length="209" mass="21141">MAANPSETASTGEPAWMARLPEAARERVRLGSSRLDPRRIGALVGIAGGLVFVLSNLAWAPAPLGIALRVLAVALAAATLAALFARPRALGAPAPVGVGAWWVYLASVAGMLGLIALARLALTASGHEAAIPIAIAVAVGLHFLPFARAFRERHFVDLAIALVTIGAVGVVAAIVVGEPAGEAAAVVAGIAMLALMLAYAVRGRALTAR</sequence>
<reference evidence="2 3" key="1">
    <citation type="journal article" date="2019" name="Int. J. Syst. Evol. Microbiol.">
        <title>The Global Catalogue of Microorganisms (GCM) 10K type strain sequencing project: providing services to taxonomists for standard genome sequencing and annotation.</title>
        <authorList>
            <consortium name="The Broad Institute Genomics Platform"/>
            <consortium name="The Broad Institute Genome Sequencing Center for Infectious Disease"/>
            <person name="Wu L."/>
            <person name="Ma J."/>
        </authorList>
    </citation>
    <scope>NUCLEOTIDE SEQUENCE [LARGE SCALE GENOMIC DNA]</scope>
    <source>
        <strain evidence="2 3">JCM 16026</strain>
    </source>
</reference>
<organism evidence="2 3">
    <name type="scientific">Agrococcus versicolor</name>
    <dbReference type="NCBI Taxonomy" id="501482"/>
    <lineage>
        <taxon>Bacteria</taxon>
        <taxon>Bacillati</taxon>
        <taxon>Actinomycetota</taxon>
        <taxon>Actinomycetes</taxon>
        <taxon>Micrococcales</taxon>
        <taxon>Microbacteriaceae</taxon>
        <taxon>Agrococcus</taxon>
    </lineage>
</organism>
<keyword evidence="1" id="KW-0472">Membrane</keyword>
<name>A0ABN3AK36_9MICO</name>
<feature type="transmembrane region" description="Helical" evidence="1">
    <location>
        <begin position="129"/>
        <end position="146"/>
    </location>
</feature>
<feature type="transmembrane region" description="Helical" evidence="1">
    <location>
        <begin position="40"/>
        <end position="60"/>
    </location>
</feature>
<feature type="transmembrane region" description="Helical" evidence="1">
    <location>
        <begin position="158"/>
        <end position="177"/>
    </location>
</feature>
<gene>
    <name evidence="2" type="ORF">GCM10009846_03270</name>
</gene>